<name>D4Z5S7_SPHIU</name>
<reference evidence="2 3" key="1">
    <citation type="journal article" date="2010" name="J. Bacteriol.">
        <title>Complete genome sequence of the representative gamma-hexachlorocyclohexane-degrading bacterium Sphingobium japonicum UT26.</title>
        <authorList>
            <person name="Nagata Y."/>
            <person name="Ohtsubo Y."/>
            <person name="Endo R."/>
            <person name="Ichikawa N."/>
            <person name="Ankai A."/>
            <person name="Oguchi A."/>
            <person name="Fukui S."/>
            <person name="Fujita N."/>
            <person name="Tsuda M."/>
        </authorList>
    </citation>
    <scope>NUCLEOTIDE SEQUENCE [LARGE SCALE GENOMIC DNA]</scope>
    <source>
        <strain evidence="3">DSM 16413 / CCM 7287 / MTCC 6362 / UT26 / NBRC 101211 / UT26S</strain>
    </source>
</reference>
<dbReference type="STRING" id="452662.SJA_C1-31250"/>
<feature type="region of interest" description="Disordered" evidence="1">
    <location>
        <begin position="1"/>
        <end position="28"/>
    </location>
</feature>
<dbReference type="Proteomes" id="UP000007753">
    <property type="component" value="Chromosome 1"/>
</dbReference>
<proteinExistence type="predicted"/>
<keyword evidence="3" id="KW-1185">Reference proteome</keyword>
<accession>D4Z5S7</accession>
<protein>
    <submittedName>
        <fullName evidence="2">Uncharacterized protein</fullName>
    </submittedName>
</protein>
<dbReference type="KEGG" id="sjp:SJA_C1-31250"/>
<sequence length="52" mass="6012">MDGHDSPLWPKPPVRNRPLATGNERRPFRPKVAIFTPFTRLKNHSPVPQKLI</sequence>
<evidence type="ECO:0000313" key="3">
    <source>
        <dbReference type="Proteomes" id="UP000007753"/>
    </source>
</evidence>
<dbReference type="AlphaFoldDB" id="D4Z5S7"/>
<dbReference type="HOGENOM" id="CLU_3084831_0_0_5"/>
<organism evidence="2 3">
    <name type="scientific">Sphingobium indicum (strain DSM 16413 / CCM 7287 / MTCC 6362 / UT26 / NBRC 101211 / UT26S)</name>
    <name type="common">Sphingobium japonicum</name>
    <dbReference type="NCBI Taxonomy" id="452662"/>
    <lineage>
        <taxon>Bacteria</taxon>
        <taxon>Pseudomonadati</taxon>
        <taxon>Pseudomonadota</taxon>
        <taxon>Alphaproteobacteria</taxon>
        <taxon>Sphingomonadales</taxon>
        <taxon>Sphingomonadaceae</taxon>
        <taxon>Sphingobium</taxon>
    </lineage>
</organism>
<gene>
    <name evidence="2" type="ordered locus">SJA_C1-31250</name>
</gene>
<dbReference type="EMBL" id="AP010803">
    <property type="protein sequence ID" value="BAI97959.1"/>
    <property type="molecule type" value="Genomic_DNA"/>
</dbReference>
<evidence type="ECO:0000256" key="1">
    <source>
        <dbReference type="SAM" id="MobiDB-lite"/>
    </source>
</evidence>
<evidence type="ECO:0000313" key="2">
    <source>
        <dbReference type="EMBL" id="BAI97959.1"/>
    </source>
</evidence>